<dbReference type="InterPro" id="IPR036412">
    <property type="entry name" value="HAD-like_sf"/>
</dbReference>
<dbReference type="SUPFAM" id="SSF55729">
    <property type="entry name" value="Acyl-CoA N-acyltransferases (Nat)"/>
    <property type="match status" value="1"/>
</dbReference>
<feature type="region of interest" description="Disordered" evidence="1">
    <location>
        <begin position="142"/>
        <end position="167"/>
    </location>
</feature>
<name>A0A1R1AUX3_PAELA</name>
<feature type="compositionally biased region" description="Basic and acidic residues" evidence="1">
    <location>
        <begin position="157"/>
        <end position="167"/>
    </location>
</feature>
<dbReference type="STRING" id="1401.BK123_26745"/>
<organism evidence="3 4">
    <name type="scientific">Paenibacillus lautus</name>
    <name type="common">Bacillus lautus</name>
    <dbReference type="NCBI Taxonomy" id="1401"/>
    <lineage>
        <taxon>Bacteria</taxon>
        <taxon>Bacillati</taxon>
        <taxon>Bacillota</taxon>
        <taxon>Bacilli</taxon>
        <taxon>Bacillales</taxon>
        <taxon>Paenibacillaceae</taxon>
        <taxon>Paenibacillus</taxon>
    </lineage>
</organism>
<dbReference type="NCBIfam" id="TIGR01686">
    <property type="entry name" value="FkbH"/>
    <property type="match status" value="1"/>
</dbReference>
<dbReference type="NCBIfam" id="TIGR01681">
    <property type="entry name" value="HAD-SF-IIIC"/>
    <property type="match status" value="1"/>
</dbReference>
<reference evidence="3 4" key="1">
    <citation type="submission" date="2016-11" db="EMBL/GenBank/DDBJ databases">
        <title>Paenibacillus species isolates.</title>
        <authorList>
            <person name="Beno S.M."/>
        </authorList>
    </citation>
    <scope>NUCLEOTIDE SEQUENCE [LARGE SCALE GENOMIC DNA]</scope>
    <source>
        <strain evidence="3 4">FSL F4-0100</strain>
    </source>
</reference>
<dbReference type="EMBL" id="MRTF01000010">
    <property type="protein sequence ID" value="OME89368.1"/>
    <property type="molecule type" value="Genomic_DNA"/>
</dbReference>
<dbReference type="InterPro" id="IPR000182">
    <property type="entry name" value="GNAT_dom"/>
</dbReference>
<evidence type="ECO:0000313" key="3">
    <source>
        <dbReference type="EMBL" id="OME89368.1"/>
    </source>
</evidence>
<dbReference type="InterPro" id="IPR016181">
    <property type="entry name" value="Acyl_CoA_acyltransferase"/>
</dbReference>
<accession>A0A1R1AUX3</accession>
<gene>
    <name evidence="3" type="ORF">BK123_26745</name>
</gene>
<dbReference type="RefSeq" id="WP_076325394.1">
    <property type="nucleotide sequence ID" value="NZ_MRTF01000010.1"/>
</dbReference>
<evidence type="ECO:0000256" key="1">
    <source>
        <dbReference type="SAM" id="MobiDB-lite"/>
    </source>
</evidence>
<dbReference type="Gene3D" id="3.40.50.1000">
    <property type="entry name" value="HAD superfamily/HAD-like"/>
    <property type="match status" value="1"/>
</dbReference>
<dbReference type="OrthoDB" id="323926at2"/>
<dbReference type="InterPro" id="IPR010033">
    <property type="entry name" value="HAD_SF_ppase_IIIC"/>
</dbReference>
<sequence>MDPKIKCLVWDLDDTLWQGTLKEDKAGIKLLPGIINILDTLDRRGIVQSIASRNNWDQVKSKLEELDVGQYFLYPQCHFDSKALSMERIAKELNIGLDTLALIDNDPFERFEINYYAPQIRTYDARQYRDLPEYPEFQIGHATEESENRRQYMQARSRREEAQKEHKGSREQFLKECGMKLQIRLAQERDYPRVVELSHRTNQMNNLLERIDMTFVDSYCKQDGRYLYVAKLEDRFGAHGLIGTCFVNIVDAEINLDLFCISCRIEGRGIASAFLYTVLERLGQQVPMAKAVRCRLVRKQRNLPARLLLEMLGFKKSAADDLASTYILQLPLPHKVFNWLEIGE</sequence>
<dbReference type="PROSITE" id="PS51186">
    <property type="entry name" value="GNAT"/>
    <property type="match status" value="1"/>
</dbReference>
<dbReference type="InterPro" id="IPR010037">
    <property type="entry name" value="FkbH_domain"/>
</dbReference>
<comment type="caution">
    <text evidence="3">The sequence shown here is derived from an EMBL/GenBank/DDBJ whole genome shotgun (WGS) entry which is preliminary data.</text>
</comment>
<dbReference type="AlphaFoldDB" id="A0A1R1AUX3"/>
<evidence type="ECO:0000259" key="2">
    <source>
        <dbReference type="PROSITE" id="PS51186"/>
    </source>
</evidence>
<feature type="domain" description="N-acetyltransferase" evidence="2">
    <location>
        <begin position="181"/>
        <end position="333"/>
    </location>
</feature>
<dbReference type="InterPro" id="IPR023214">
    <property type="entry name" value="HAD_sf"/>
</dbReference>
<evidence type="ECO:0000313" key="4">
    <source>
        <dbReference type="Proteomes" id="UP000187074"/>
    </source>
</evidence>
<dbReference type="Proteomes" id="UP000187074">
    <property type="component" value="Unassembled WGS sequence"/>
</dbReference>
<dbReference type="Gene3D" id="3.40.630.30">
    <property type="match status" value="1"/>
</dbReference>
<dbReference type="GO" id="GO:0016747">
    <property type="term" value="F:acyltransferase activity, transferring groups other than amino-acyl groups"/>
    <property type="evidence" value="ECO:0007669"/>
    <property type="project" value="InterPro"/>
</dbReference>
<proteinExistence type="predicted"/>
<protein>
    <submittedName>
        <fullName evidence="3">FkbH like protein</fullName>
    </submittedName>
</protein>
<dbReference type="SUPFAM" id="SSF56784">
    <property type="entry name" value="HAD-like"/>
    <property type="match status" value="1"/>
</dbReference>